<dbReference type="STRING" id="1095629.A0A0C9WKE1"/>
<evidence type="ECO:0000313" key="2">
    <source>
        <dbReference type="Proteomes" id="UP000054477"/>
    </source>
</evidence>
<accession>A0A0C9WKE1</accession>
<dbReference type="Proteomes" id="UP000054477">
    <property type="component" value="Unassembled WGS sequence"/>
</dbReference>
<feature type="non-terminal residue" evidence="1">
    <location>
        <position position="275"/>
    </location>
</feature>
<keyword evidence="2" id="KW-1185">Reference proteome</keyword>
<reference evidence="2" key="2">
    <citation type="submission" date="2015-01" db="EMBL/GenBank/DDBJ databases">
        <title>Evolutionary Origins and Diversification of the Mycorrhizal Mutualists.</title>
        <authorList>
            <consortium name="DOE Joint Genome Institute"/>
            <consortium name="Mycorrhizal Genomics Consortium"/>
            <person name="Kohler A."/>
            <person name="Kuo A."/>
            <person name="Nagy L.G."/>
            <person name="Floudas D."/>
            <person name="Copeland A."/>
            <person name="Barry K.W."/>
            <person name="Cichocki N."/>
            <person name="Veneault-Fourrey C."/>
            <person name="LaButti K."/>
            <person name="Lindquist E.A."/>
            <person name="Lipzen A."/>
            <person name="Lundell T."/>
            <person name="Morin E."/>
            <person name="Murat C."/>
            <person name="Riley R."/>
            <person name="Ohm R."/>
            <person name="Sun H."/>
            <person name="Tunlid A."/>
            <person name="Henrissat B."/>
            <person name="Grigoriev I.V."/>
            <person name="Hibbett D.S."/>
            <person name="Martin F."/>
        </authorList>
    </citation>
    <scope>NUCLEOTIDE SEQUENCE [LARGE SCALE GENOMIC DNA]</scope>
    <source>
        <strain evidence="2">LaAM-08-1</strain>
    </source>
</reference>
<gene>
    <name evidence="1" type="ORF">K443DRAFT_199129</name>
</gene>
<feature type="non-terminal residue" evidence="1">
    <location>
        <position position="1"/>
    </location>
</feature>
<reference evidence="1 2" key="1">
    <citation type="submission" date="2014-04" db="EMBL/GenBank/DDBJ databases">
        <authorList>
            <consortium name="DOE Joint Genome Institute"/>
            <person name="Kuo A."/>
            <person name="Kohler A."/>
            <person name="Nagy L.G."/>
            <person name="Floudas D."/>
            <person name="Copeland A."/>
            <person name="Barry K.W."/>
            <person name="Cichocki N."/>
            <person name="Veneault-Fourrey C."/>
            <person name="LaButti K."/>
            <person name="Lindquist E.A."/>
            <person name="Lipzen A."/>
            <person name="Lundell T."/>
            <person name="Morin E."/>
            <person name="Murat C."/>
            <person name="Sun H."/>
            <person name="Tunlid A."/>
            <person name="Henrissat B."/>
            <person name="Grigoriev I.V."/>
            <person name="Hibbett D.S."/>
            <person name="Martin F."/>
            <person name="Nordberg H.P."/>
            <person name="Cantor M.N."/>
            <person name="Hua S.X."/>
        </authorList>
    </citation>
    <scope>NUCLEOTIDE SEQUENCE [LARGE SCALE GENOMIC DNA]</scope>
    <source>
        <strain evidence="1 2">LaAM-08-1</strain>
    </source>
</reference>
<name>A0A0C9WKE1_9AGAR</name>
<evidence type="ECO:0000313" key="1">
    <source>
        <dbReference type="EMBL" id="KIJ89360.1"/>
    </source>
</evidence>
<proteinExistence type="predicted"/>
<dbReference type="HOGENOM" id="CLU_829278_0_0_1"/>
<dbReference type="AlphaFoldDB" id="A0A0C9WKE1"/>
<organism evidence="1 2">
    <name type="scientific">Laccaria amethystina LaAM-08-1</name>
    <dbReference type="NCBI Taxonomy" id="1095629"/>
    <lineage>
        <taxon>Eukaryota</taxon>
        <taxon>Fungi</taxon>
        <taxon>Dikarya</taxon>
        <taxon>Basidiomycota</taxon>
        <taxon>Agaricomycotina</taxon>
        <taxon>Agaricomycetes</taxon>
        <taxon>Agaricomycetidae</taxon>
        <taxon>Agaricales</taxon>
        <taxon>Agaricineae</taxon>
        <taxon>Hydnangiaceae</taxon>
        <taxon>Laccaria</taxon>
    </lineage>
</organism>
<protein>
    <submittedName>
        <fullName evidence="1">Unplaced genomic scaffold K443scaffold_1294, whole genome shotgun sequence</fullName>
    </submittedName>
</protein>
<dbReference type="EMBL" id="KN839829">
    <property type="protein sequence ID" value="KIJ89360.1"/>
    <property type="molecule type" value="Genomic_DNA"/>
</dbReference>
<dbReference type="OrthoDB" id="3031173at2759"/>
<sequence>CSSPSLSYNPPLLSKDTVTIHVIKTNFDPSLPENIKFPIIRGDTDVSRTFTESQRHFAEKALAPRTLDEFEDKLQDMLHKGKRENSSTYIRLSNNISKGLNDKLGDYIAFVDRSMPWQIRKNLFNDLCLFSEDLKHTDTRTASSPEYFCTHYLWYNRYSVHGEGVSEDQDPATYVREGKRKINTSAFVPRASQDLHLEFEEHEQLKQIFEGLFLWMRNTLKFLLPEGYAELSLAVSRIPGNEFLPAHPFAGFTLNINVSTYIHRDWKDLKLCLII</sequence>